<comment type="caution">
    <text evidence="7">The sequence shown here is derived from an EMBL/GenBank/DDBJ whole genome shotgun (WGS) entry which is preliminary data.</text>
</comment>
<evidence type="ECO:0000313" key="7">
    <source>
        <dbReference type="EMBL" id="RFA08630.1"/>
    </source>
</evidence>
<reference evidence="7 8" key="1">
    <citation type="submission" date="2017-04" db="EMBL/GenBank/DDBJ databases">
        <title>Comparative genome analysis of Subtercola boreus.</title>
        <authorList>
            <person name="Cho Y.-J."/>
            <person name="Cho A."/>
            <person name="Kim O.-S."/>
            <person name="Lee J.-I."/>
        </authorList>
    </citation>
    <scope>NUCLEOTIDE SEQUENCE [LARGE SCALE GENOMIC DNA]</scope>
    <source>
        <strain evidence="7 8">K300</strain>
    </source>
</reference>
<feature type="chain" id="PRO_5017774881" description="Fe/B12 periplasmic-binding domain-containing protein" evidence="5">
    <location>
        <begin position="29"/>
        <end position="338"/>
    </location>
</feature>
<dbReference type="OrthoDB" id="1846031at2"/>
<comment type="subcellular location">
    <subcellularLocation>
        <location evidence="1">Cell envelope</location>
    </subcellularLocation>
</comment>
<dbReference type="GO" id="GO:0030288">
    <property type="term" value="C:outer membrane-bounded periplasmic space"/>
    <property type="evidence" value="ECO:0007669"/>
    <property type="project" value="TreeGrafter"/>
</dbReference>
<dbReference type="GO" id="GO:1901678">
    <property type="term" value="P:iron coordination entity transport"/>
    <property type="evidence" value="ECO:0007669"/>
    <property type="project" value="UniProtKB-ARBA"/>
</dbReference>
<dbReference type="Proteomes" id="UP000256486">
    <property type="component" value="Unassembled WGS sequence"/>
</dbReference>
<sequence length="338" mass="33804">MRPRLLRTSAVVAATAAALLAFTGCASGATGEPASSAASGTLGTVDTMFGTVEVPQPATAGDLKVVALGWSDAEMALALGVKPVGVYAWQGFTEDTKGVGPWASSLFGDVTPTQLGGGETLNYEQIASLDPDVILNVRSDNDEETYKRLSEIAPTVYAPTGTGAFATDWATQLTSISDALGLADQGASLVSSTKADIAAAAAANPGFAGKTAVSAAKFGEAYGAYLPGDGRFDILADLGFVSAPAVTALGAGAFYAAVSVENVAALDADVMVALPIGFTAAETSADPLLASLPVVQDGRAIVLDPTSELATAYSAASVLSIPVVLDQLVPLLAAAAAK</sequence>
<feature type="signal peptide" evidence="5">
    <location>
        <begin position="1"/>
        <end position="28"/>
    </location>
</feature>
<gene>
    <name evidence="7" type="ORF">B7R54_04835</name>
</gene>
<evidence type="ECO:0000256" key="3">
    <source>
        <dbReference type="ARBA" id="ARBA00022448"/>
    </source>
</evidence>
<dbReference type="InterPro" id="IPR002491">
    <property type="entry name" value="ABC_transptr_periplasmic_BD"/>
</dbReference>
<dbReference type="SUPFAM" id="SSF53807">
    <property type="entry name" value="Helical backbone' metal receptor"/>
    <property type="match status" value="1"/>
</dbReference>
<organism evidence="7 8">
    <name type="scientific">Subtercola boreus</name>
    <dbReference type="NCBI Taxonomy" id="120213"/>
    <lineage>
        <taxon>Bacteria</taxon>
        <taxon>Bacillati</taxon>
        <taxon>Actinomycetota</taxon>
        <taxon>Actinomycetes</taxon>
        <taxon>Micrococcales</taxon>
        <taxon>Microbacteriaceae</taxon>
        <taxon>Subtercola</taxon>
    </lineage>
</organism>
<protein>
    <recommendedName>
        <fullName evidence="6">Fe/B12 periplasmic-binding domain-containing protein</fullName>
    </recommendedName>
</protein>
<dbReference type="Pfam" id="PF01497">
    <property type="entry name" value="Peripla_BP_2"/>
    <property type="match status" value="1"/>
</dbReference>
<accession>A0A3E0VGX6</accession>
<dbReference type="CDD" id="cd01146">
    <property type="entry name" value="FhuD"/>
    <property type="match status" value="1"/>
</dbReference>
<dbReference type="PROSITE" id="PS51257">
    <property type="entry name" value="PROKAR_LIPOPROTEIN"/>
    <property type="match status" value="1"/>
</dbReference>
<dbReference type="RefSeq" id="WP_116414035.1">
    <property type="nucleotide sequence ID" value="NZ_NBWZ01000001.1"/>
</dbReference>
<evidence type="ECO:0000256" key="4">
    <source>
        <dbReference type="ARBA" id="ARBA00022729"/>
    </source>
</evidence>
<comment type="similarity">
    <text evidence="2">Belongs to the bacterial solute-binding protein 8 family.</text>
</comment>
<dbReference type="AlphaFoldDB" id="A0A3E0VGX6"/>
<proteinExistence type="inferred from homology"/>
<evidence type="ECO:0000256" key="5">
    <source>
        <dbReference type="SAM" id="SignalP"/>
    </source>
</evidence>
<evidence type="ECO:0000313" key="8">
    <source>
        <dbReference type="Proteomes" id="UP000256486"/>
    </source>
</evidence>
<evidence type="ECO:0000256" key="1">
    <source>
        <dbReference type="ARBA" id="ARBA00004196"/>
    </source>
</evidence>
<dbReference type="PANTHER" id="PTHR30532:SF24">
    <property type="entry name" value="FERRIC ENTEROBACTIN-BINDING PERIPLASMIC PROTEIN FEPB"/>
    <property type="match status" value="1"/>
</dbReference>
<dbReference type="PROSITE" id="PS50983">
    <property type="entry name" value="FE_B12_PBP"/>
    <property type="match status" value="1"/>
</dbReference>
<keyword evidence="3" id="KW-0813">Transport</keyword>
<dbReference type="InterPro" id="IPR051313">
    <property type="entry name" value="Bact_iron-sidero_bind"/>
</dbReference>
<evidence type="ECO:0000256" key="2">
    <source>
        <dbReference type="ARBA" id="ARBA00008814"/>
    </source>
</evidence>
<dbReference type="EMBL" id="NBWZ01000001">
    <property type="protein sequence ID" value="RFA08630.1"/>
    <property type="molecule type" value="Genomic_DNA"/>
</dbReference>
<dbReference type="PANTHER" id="PTHR30532">
    <property type="entry name" value="IRON III DICITRATE-BINDING PERIPLASMIC PROTEIN"/>
    <property type="match status" value="1"/>
</dbReference>
<keyword evidence="4 5" id="KW-0732">Signal</keyword>
<name>A0A3E0VGX6_9MICO</name>
<dbReference type="Gene3D" id="3.40.50.1980">
    <property type="entry name" value="Nitrogenase molybdenum iron protein domain"/>
    <property type="match status" value="2"/>
</dbReference>
<keyword evidence="8" id="KW-1185">Reference proteome</keyword>
<evidence type="ECO:0000259" key="6">
    <source>
        <dbReference type="PROSITE" id="PS50983"/>
    </source>
</evidence>
<feature type="domain" description="Fe/B12 periplasmic-binding" evidence="6">
    <location>
        <begin position="64"/>
        <end position="336"/>
    </location>
</feature>